<dbReference type="OrthoDB" id="1750250at2"/>
<dbReference type="RefSeq" id="WP_073127789.1">
    <property type="nucleotide sequence ID" value="NZ_BAABCH010000062.1"/>
</dbReference>
<accession>A0A1M5TG44</accession>
<organism evidence="1 2">
    <name type="scientific">Asaccharospora irregularis DSM 2635</name>
    <dbReference type="NCBI Taxonomy" id="1121321"/>
    <lineage>
        <taxon>Bacteria</taxon>
        <taxon>Bacillati</taxon>
        <taxon>Bacillota</taxon>
        <taxon>Clostridia</taxon>
        <taxon>Peptostreptococcales</taxon>
        <taxon>Peptostreptococcaceae</taxon>
        <taxon>Asaccharospora</taxon>
    </lineage>
</organism>
<dbReference type="Proteomes" id="UP000243255">
    <property type="component" value="Unassembled WGS sequence"/>
</dbReference>
<protein>
    <submittedName>
        <fullName evidence="1">Uncharacterized protein</fullName>
    </submittedName>
</protein>
<dbReference type="AlphaFoldDB" id="A0A1M5TG44"/>
<reference evidence="2" key="1">
    <citation type="submission" date="2016-11" db="EMBL/GenBank/DDBJ databases">
        <authorList>
            <person name="Varghese N."/>
            <person name="Submissions S."/>
        </authorList>
    </citation>
    <scope>NUCLEOTIDE SEQUENCE [LARGE SCALE GENOMIC DNA]</scope>
    <source>
        <strain evidence="2">DSM 2635</strain>
    </source>
</reference>
<evidence type="ECO:0000313" key="1">
    <source>
        <dbReference type="EMBL" id="SHH49722.1"/>
    </source>
</evidence>
<dbReference type="EMBL" id="FQWX01000060">
    <property type="protein sequence ID" value="SHH49722.1"/>
    <property type="molecule type" value="Genomic_DNA"/>
</dbReference>
<proteinExistence type="predicted"/>
<name>A0A1M5TG44_9FIRM</name>
<sequence>MNFNYNNETENILNRIYEKKIYNIVDKQDFKPLNSKEVIESYIEILKNTPVYLGSDLDDFIENLIENNENGYFLRVEIAKKKNYSFPKLYDYLGNPIKNTSYSKFAMELWEGNMNRFIIEDLQSRFSQNGFIEFIDNNFINMVDDLNKYIDSKNKKSIITIPFKEKDELLPTLKSMILKNEVDKSFIYLLVDIDALRDEMAKFSATFHVYNEFDKLEDDLEYCLDNFSRYDSSQLFDILVNDHGFKYIENIGLVKS</sequence>
<keyword evidence="2" id="KW-1185">Reference proteome</keyword>
<dbReference type="STRING" id="1121321.SAMN04488530_1606"/>
<evidence type="ECO:0000313" key="2">
    <source>
        <dbReference type="Proteomes" id="UP000243255"/>
    </source>
</evidence>
<gene>
    <name evidence="1" type="ORF">SAMN04488530_1606</name>
</gene>